<dbReference type="PANTHER" id="PTHR48090">
    <property type="entry name" value="UNDECAPRENYL-PHOSPHATE 4-DEOXY-4-FORMAMIDO-L-ARABINOSE TRANSFERASE-RELATED"/>
    <property type="match status" value="1"/>
</dbReference>
<dbReference type="EMBL" id="FOSV01000031">
    <property type="protein sequence ID" value="SFL93413.1"/>
    <property type="molecule type" value="Genomic_DNA"/>
</dbReference>
<dbReference type="STRING" id="414703.SAMN04488125_13120"/>
<keyword evidence="1" id="KW-0812">Transmembrane</keyword>
<dbReference type="Gene3D" id="3.90.550.10">
    <property type="entry name" value="Spore Coat Polysaccharide Biosynthesis Protein SpsA, Chain A"/>
    <property type="match status" value="1"/>
</dbReference>
<keyword evidence="2" id="KW-0808">Transferase</keyword>
<dbReference type="AlphaFoldDB" id="A0A1I4LRH5"/>
<dbReference type="CDD" id="cd06438">
    <property type="entry name" value="EpsO_like"/>
    <property type="match status" value="1"/>
</dbReference>
<protein>
    <submittedName>
        <fullName evidence="2">Glycosyltransferase, catalytic subunit of cellulose synthase and poly-beta-1,6-N-acetylglucosamine synthase</fullName>
    </submittedName>
</protein>
<dbReference type="InterPro" id="IPR050256">
    <property type="entry name" value="Glycosyltransferase_2"/>
</dbReference>
<dbReference type="SUPFAM" id="SSF53448">
    <property type="entry name" value="Nucleotide-diphospho-sugar transferases"/>
    <property type="match status" value="1"/>
</dbReference>
<accession>A0A1I4LRH5</accession>
<dbReference type="PANTHER" id="PTHR48090:SF6">
    <property type="entry name" value="SLR5056 PROTEIN"/>
    <property type="match status" value="1"/>
</dbReference>
<proteinExistence type="predicted"/>
<evidence type="ECO:0000256" key="1">
    <source>
        <dbReference type="SAM" id="Phobius"/>
    </source>
</evidence>
<dbReference type="RefSeq" id="WP_091951508.1">
    <property type="nucleotide sequence ID" value="NZ_FOSV01000031.1"/>
</dbReference>
<feature type="transmembrane region" description="Helical" evidence="1">
    <location>
        <begin position="332"/>
        <end position="351"/>
    </location>
</feature>
<reference evidence="3" key="1">
    <citation type="submission" date="2016-10" db="EMBL/GenBank/DDBJ databases">
        <authorList>
            <person name="Varghese N."/>
            <person name="Submissions S."/>
        </authorList>
    </citation>
    <scope>NUCLEOTIDE SEQUENCE [LARGE SCALE GENOMIC DNA]</scope>
    <source>
        <strain evidence="3">CGMCC 1.6474</strain>
    </source>
</reference>
<organism evidence="2 3">
    <name type="scientific">Methylorubrum salsuginis</name>
    <dbReference type="NCBI Taxonomy" id="414703"/>
    <lineage>
        <taxon>Bacteria</taxon>
        <taxon>Pseudomonadati</taxon>
        <taxon>Pseudomonadota</taxon>
        <taxon>Alphaproteobacteria</taxon>
        <taxon>Hyphomicrobiales</taxon>
        <taxon>Methylobacteriaceae</taxon>
        <taxon>Methylorubrum</taxon>
    </lineage>
</organism>
<evidence type="ECO:0000313" key="2">
    <source>
        <dbReference type="EMBL" id="SFL93413.1"/>
    </source>
</evidence>
<dbReference type="Proteomes" id="UP000198804">
    <property type="component" value="Unassembled WGS sequence"/>
</dbReference>
<keyword evidence="1" id="KW-0472">Membrane</keyword>
<gene>
    <name evidence="2" type="ORF">SAMN04488125_13120</name>
</gene>
<evidence type="ECO:0000313" key="3">
    <source>
        <dbReference type="Proteomes" id="UP000198804"/>
    </source>
</evidence>
<keyword evidence="3" id="KW-1185">Reference proteome</keyword>
<dbReference type="GO" id="GO:0016740">
    <property type="term" value="F:transferase activity"/>
    <property type="evidence" value="ECO:0007669"/>
    <property type="project" value="UniProtKB-KW"/>
</dbReference>
<dbReference type="InterPro" id="IPR029044">
    <property type="entry name" value="Nucleotide-diphossugar_trans"/>
</dbReference>
<sequence>MSAISLLLLVAGCLLAVSGAVFCGEIAAALLIGRRPGIEAPPAAVRARLAVVVPAHDEERHLAATLRSVRAQLREGDRVVVVADNCTDGTAAIAAEAGAEVVVRTDAAKCGKGYALDAGIRFLERAPPEIVVFVDADCQLGPGTLDVLAATAGATARPTQACYLILAGAGGRRDTTVAAFAQVVKNRIRPLGLQALGLPCQLAGSGMAFPWPLIATLELASGDIVEDLTLGLACAAAGRAPVYCAEALVVSEFPTSRQAAALQRQRWQQGHLRLMAGALAPLLTGLIRRDRHLVALVLDLMVPPLTLLLAADMILATFGAGLVLAGGSGVPLTIGLVSLLGVTGAIVTAWLSERESLVPTRPVALLSYVASGLALTPRLLSTRPRHWIRTHRGDEP</sequence>
<dbReference type="Pfam" id="PF13641">
    <property type="entry name" value="Glyco_tranf_2_3"/>
    <property type="match status" value="1"/>
</dbReference>
<keyword evidence="1" id="KW-1133">Transmembrane helix</keyword>
<name>A0A1I4LRH5_9HYPH</name>
<dbReference type="OrthoDB" id="9797391at2"/>